<evidence type="ECO:0000256" key="1">
    <source>
        <dbReference type="ARBA" id="ARBA00004127"/>
    </source>
</evidence>
<dbReference type="GO" id="GO:0005524">
    <property type="term" value="F:ATP binding"/>
    <property type="evidence" value="ECO:0007669"/>
    <property type="project" value="UniProtKB-UniRule"/>
</dbReference>
<dbReference type="Gene3D" id="3.40.1110.10">
    <property type="entry name" value="Calcium-transporting ATPase, cytoplasmic domain N"/>
    <property type="match status" value="1"/>
</dbReference>
<dbReference type="HOGENOM" id="CLU_001771_0_3_5"/>
<dbReference type="CDD" id="cd00371">
    <property type="entry name" value="HMA"/>
    <property type="match status" value="2"/>
</dbReference>
<dbReference type="InterPro" id="IPR008250">
    <property type="entry name" value="ATPase_P-typ_transduc_dom_A_sf"/>
</dbReference>
<sequence>MSETISFPVGGMTCAACAARIEKVLNRQDGVKATVNFASERAQVAFENASSSVESVVAAVRRAGFSVDEQSLDLSLSGMTCAACAARIEKILNRQPSVQASVNFAAERAHINYIPGVVEPAFLIGKIEKAGFGAARLDEGTREDPKAKRAAIWKRERNRFILTLILSLPLFAEMIGMFFGRMIVPVPVQFLFATIVQFVCGAHLYRRAWNAVRGGSANMDVLVVLGTSIAWLFSAVVVVFGLHQHVYFEASASIITLISLGKLMETRAKNKTSAGIESLLQLQPQIAHVERDGVIVDRAVADMHVGDIFVVRPGESVPVDGEIIEGSSEINESMLTGESVPVLKEVGNEVFGGTMNANGALRVRATGVGADTALARIVKMVEQAQGSKANVQRLADKVSGIFVPAVIGIAVLTFLIGWAVTGSATWSLVSAVSVLVIACPCSLGLATPTAIMVGTGRGAQSGILFRNADALERAEKLKTIIVDKTGTLTQGRPTVAAVHPAVGVPVDTLLGVAHALEHNSEHPLARAIVDYAESHGGNAPAAVEDFQAVPGKGVIAQCGGQEARLGSPAFMQASGLDLSALPVAALESEGNTVIAVAQGGQVLGIIALADELRADAVATVKALKARGIRVVMLTGDNERAASVVARQVGVDDYLAGVLPEHKADGVAKYRAQGGLVGMVGDGINDAPALAAADVGFAIGAGSAVALDTADVVLMKSEMTGVLDAISLSNATLSKIRQNLFFAFIYNILGLPLAAFGMLNPIVAGAAMAMSSVSVVSNSLLLNRWKPISGKS</sequence>
<dbReference type="SFLD" id="SFLDG00002">
    <property type="entry name" value="C1.7:_P-type_atpase_like"/>
    <property type="match status" value="1"/>
</dbReference>
<dbReference type="InterPro" id="IPR001757">
    <property type="entry name" value="P_typ_ATPase"/>
</dbReference>
<dbReference type="InterPro" id="IPR023298">
    <property type="entry name" value="ATPase_P-typ_TM_dom_sf"/>
</dbReference>
<dbReference type="GO" id="GO:0005507">
    <property type="term" value="F:copper ion binding"/>
    <property type="evidence" value="ECO:0007669"/>
    <property type="project" value="TreeGrafter"/>
</dbReference>
<evidence type="ECO:0000313" key="14">
    <source>
        <dbReference type="EMBL" id="AHK70664.1"/>
    </source>
</evidence>
<dbReference type="InterPro" id="IPR023299">
    <property type="entry name" value="ATPase_P-typ_cyto_dom_N"/>
</dbReference>
<dbReference type="RefSeq" id="WP_041111264.1">
    <property type="nucleotide sequence ID" value="NZ_CP004373.1"/>
</dbReference>
<evidence type="ECO:0000256" key="2">
    <source>
        <dbReference type="ARBA" id="ARBA00006024"/>
    </source>
</evidence>
<dbReference type="InterPro" id="IPR017969">
    <property type="entry name" value="Heavy-metal-associated_CS"/>
</dbReference>
<evidence type="ECO:0000256" key="10">
    <source>
        <dbReference type="ARBA" id="ARBA00038904"/>
    </source>
</evidence>
<evidence type="ECO:0000256" key="8">
    <source>
        <dbReference type="ARBA" id="ARBA00022989"/>
    </source>
</evidence>
<evidence type="ECO:0000256" key="7">
    <source>
        <dbReference type="ARBA" id="ARBA00022967"/>
    </source>
</evidence>
<evidence type="ECO:0000256" key="11">
    <source>
        <dbReference type="ARBA" id="ARBA00047424"/>
    </source>
</evidence>
<dbReference type="PRINTS" id="PR00119">
    <property type="entry name" value="CATATPASE"/>
</dbReference>
<feature type="transmembrane region" description="Helical" evidence="12">
    <location>
        <begin position="398"/>
        <end position="420"/>
    </location>
</feature>
<dbReference type="Pfam" id="PF00702">
    <property type="entry name" value="Hydrolase"/>
    <property type="match status" value="1"/>
</dbReference>
<dbReference type="AlphaFoldDB" id="A0A067Z2Z4"/>
<dbReference type="EMBL" id="CP004373">
    <property type="protein sequence ID" value="AHK70664.1"/>
    <property type="molecule type" value="Genomic_DNA"/>
</dbReference>
<dbReference type="SUPFAM" id="SSF56784">
    <property type="entry name" value="HAD-like"/>
    <property type="match status" value="1"/>
</dbReference>
<evidence type="ECO:0000256" key="12">
    <source>
        <dbReference type="RuleBase" id="RU362081"/>
    </source>
</evidence>
<evidence type="ECO:0000256" key="6">
    <source>
        <dbReference type="ARBA" id="ARBA00022840"/>
    </source>
</evidence>
<dbReference type="Gene3D" id="3.40.50.1000">
    <property type="entry name" value="HAD superfamily/HAD-like"/>
    <property type="match status" value="1"/>
</dbReference>
<keyword evidence="3 12" id="KW-0812">Transmembrane</keyword>
<feature type="domain" description="HMA" evidence="13">
    <location>
        <begin position="70"/>
        <end position="135"/>
    </location>
</feature>
<dbReference type="Pfam" id="PF00122">
    <property type="entry name" value="E1-E2_ATPase"/>
    <property type="match status" value="1"/>
</dbReference>
<dbReference type="InterPro" id="IPR036412">
    <property type="entry name" value="HAD-like_sf"/>
</dbReference>
<dbReference type="InterPro" id="IPR027256">
    <property type="entry name" value="P-typ_ATPase_IB"/>
</dbReference>
<evidence type="ECO:0000313" key="15">
    <source>
        <dbReference type="Proteomes" id="UP000031656"/>
    </source>
</evidence>
<comment type="catalytic activity">
    <reaction evidence="11">
        <text>Cu(2+)(in) + ATP + H2O = Cu(2+)(out) + ADP + phosphate + H(+)</text>
        <dbReference type="Rhea" id="RHEA:10376"/>
        <dbReference type="ChEBI" id="CHEBI:15377"/>
        <dbReference type="ChEBI" id="CHEBI:15378"/>
        <dbReference type="ChEBI" id="CHEBI:29036"/>
        <dbReference type="ChEBI" id="CHEBI:30616"/>
        <dbReference type="ChEBI" id="CHEBI:43474"/>
        <dbReference type="ChEBI" id="CHEBI:456216"/>
        <dbReference type="EC" id="7.2.2.9"/>
    </reaction>
</comment>
<proteinExistence type="inferred from homology"/>
<dbReference type="InterPro" id="IPR044492">
    <property type="entry name" value="P_typ_ATPase_HD_dom"/>
</dbReference>
<dbReference type="FunFam" id="3.30.70.100:FF:000005">
    <property type="entry name" value="Copper-exporting P-type ATPase A"/>
    <property type="match status" value="2"/>
</dbReference>
<feature type="transmembrane region" description="Helical" evidence="12">
    <location>
        <begin position="217"/>
        <end position="240"/>
    </location>
</feature>
<dbReference type="KEGG" id="goy:GLS_c07510"/>
<comment type="similarity">
    <text evidence="2 12">Belongs to the cation transport ATPase (P-type) (TC 3.A.3) family. Type IB subfamily.</text>
</comment>
<dbReference type="FunFam" id="2.70.150.10:FF:000002">
    <property type="entry name" value="Copper-transporting ATPase 1, putative"/>
    <property type="match status" value="1"/>
</dbReference>
<feature type="transmembrane region" description="Helical" evidence="12">
    <location>
        <begin position="426"/>
        <end position="447"/>
    </location>
</feature>
<reference evidence="14 15" key="1">
    <citation type="journal article" date="2015" name="Appl. Microbiol. Biotechnol.">
        <title>The consequence of an additional NADH dehydrogenase paralog on the growth of Gluconobacter oxydans DSM3504.</title>
        <authorList>
            <person name="Kostner D."/>
            <person name="Luchterhand B."/>
            <person name="Junker A."/>
            <person name="Volland S."/>
            <person name="Daniel R."/>
            <person name="Buchs J."/>
            <person name="Liebl W."/>
            <person name="Ehrenreich A."/>
        </authorList>
    </citation>
    <scope>NUCLEOTIDE SEQUENCE [LARGE SCALE GENOMIC DNA]</scope>
    <source>
        <strain evidence="14">DSM 3504</strain>
    </source>
</reference>
<dbReference type="Proteomes" id="UP000031656">
    <property type="component" value="Chromosome"/>
</dbReference>
<dbReference type="NCBIfam" id="TIGR01525">
    <property type="entry name" value="ATPase-IB_hvy"/>
    <property type="match status" value="1"/>
</dbReference>
<dbReference type="EC" id="7.2.2.9" evidence="10"/>
<evidence type="ECO:0000256" key="3">
    <source>
        <dbReference type="ARBA" id="ARBA00022692"/>
    </source>
</evidence>
<dbReference type="GeneID" id="56904980"/>
<dbReference type="SFLD" id="SFLDS00003">
    <property type="entry name" value="Haloacid_Dehalogenase"/>
    <property type="match status" value="1"/>
</dbReference>
<dbReference type="InterPro" id="IPR023214">
    <property type="entry name" value="HAD_sf"/>
</dbReference>
<dbReference type="Pfam" id="PF00403">
    <property type="entry name" value="HMA"/>
    <property type="match status" value="2"/>
</dbReference>
<dbReference type="InterPro" id="IPR059000">
    <property type="entry name" value="ATPase_P-type_domA"/>
</dbReference>
<dbReference type="SUPFAM" id="SSF81665">
    <property type="entry name" value="Calcium ATPase, transmembrane domain M"/>
    <property type="match status" value="1"/>
</dbReference>
<dbReference type="PROSITE" id="PS01047">
    <property type="entry name" value="HMA_1"/>
    <property type="match status" value="2"/>
</dbReference>
<keyword evidence="7" id="KW-1278">Translocase</keyword>
<keyword evidence="4 12" id="KW-0479">Metal-binding</keyword>
<dbReference type="CDD" id="cd02094">
    <property type="entry name" value="P-type_ATPase_Cu-like"/>
    <property type="match status" value="1"/>
</dbReference>
<feature type="transmembrane region" description="Helical" evidence="12">
    <location>
        <begin position="246"/>
        <end position="264"/>
    </location>
</feature>
<protein>
    <recommendedName>
        <fullName evidence="10">P-type Cu(2+) transporter</fullName>
        <ecNumber evidence="10">7.2.2.9</ecNumber>
    </recommendedName>
</protein>
<feature type="transmembrane region" description="Helical" evidence="12">
    <location>
        <begin position="186"/>
        <end position="205"/>
    </location>
</feature>
<name>A0A067Z2Z4_GLUOY</name>
<accession>A0A067Z2Z4</accession>
<dbReference type="GO" id="GO:0012505">
    <property type="term" value="C:endomembrane system"/>
    <property type="evidence" value="ECO:0007669"/>
    <property type="project" value="UniProtKB-SubCell"/>
</dbReference>
<evidence type="ECO:0000259" key="13">
    <source>
        <dbReference type="PROSITE" id="PS50846"/>
    </source>
</evidence>
<dbReference type="GO" id="GO:0016887">
    <property type="term" value="F:ATP hydrolysis activity"/>
    <property type="evidence" value="ECO:0007669"/>
    <property type="project" value="InterPro"/>
</dbReference>
<comment type="subcellular location">
    <subcellularLocation>
        <location evidence="12">Cell membrane</location>
    </subcellularLocation>
    <subcellularLocation>
        <location evidence="1">Endomembrane system</location>
        <topology evidence="1">Multi-pass membrane protein</topology>
    </subcellularLocation>
</comment>
<dbReference type="GO" id="GO:0043682">
    <property type="term" value="F:P-type divalent copper transporter activity"/>
    <property type="evidence" value="ECO:0007669"/>
    <property type="project" value="UniProtKB-EC"/>
</dbReference>
<keyword evidence="14" id="KW-0378">Hydrolase</keyword>
<keyword evidence="8 12" id="KW-1133">Transmembrane helix</keyword>
<organism evidence="14 15">
    <name type="scientific">Gluconobacter oxydans DSM 3504</name>
    <dbReference type="NCBI Taxonomy" id="1288313"/>
    <lineage>
        <taxon>Bacteria</taxon>
        <taxon>Pseudomonadati</taxon>
        <taxon>Pseudomonadota</taxon>
        <taxon>Alphaproteobacteria</taxon>
        <taxon>Acetobacterales</taxon>
        <taxon>Acetobacteraceae</taxon>
        <taxon>Gluconobacter</taxon>
    </lineage>
</organism>
<dbReference type="InterPro" id="IPR036163">
    <property type="entry name" value="HMA_dom_sf"/>
</dbReference>
<dbReference type="PROSITE" id="PS50846">
    <property type="entry name" value="HMA_2"/>
    <property type="match status" value="2"/>
</dbReference>
<dbReference type="SUPFAM" id="SSF81653">
    <property type="entry name" value="Calcium ATPase, transduction domain A"/>
    <property type="match status" value="1"/>
</dbReference>
<dbReference type="InterPro" id="IPR018303">
    <property type="entry name" value="ATPase_P-typ_P_site"/>
</dbReference>
<dbReference type="SFLD" id="SFLDF00027">
    <property type="entry name" value="p-type_atpase"/>
    <property type="match status" value="1"/>
</dbReference>
<dbReference type="NCBIfam" id="TIGR01511">
    <property type="entry name" value="ATPase-IB1_Cu"/>
    <property type="match status" value="1"/>
</dbReference>
<dbReference type="InterPro" id="IPR006121">
    <property type="entry name" value="HMA_dom"/>
</dbReference>
<keyword evidence="12" id="KW-1003">Cell membrane</keyword>
<keyword evidence="9 12" id="KW-0472">Membrane</keyword>
<dbReference type="PRINTS" id="PR00943">
    <property type="entry name" value="CUATPASE"/>
</dbReference>
<dbReference type="Gene3D" id="3.30.70.100">
    <property type="match status" value="2"/>
</dbReference>
<dbReference type="Gene3D" id="2.70.150.10">
    <property type="entry name" value="Calcium-transporting ATPase, cytoplasmic transduction domain A"/>
    <property type="match status" value="1"/>
</dbReference>
<gene>
    <name evidence="14" type="primary">copA1</name>
    <name evidence="14" type="ORF">GLS_c07510</name>
</gene>
<feature type="transmembrane region" description="Helical" evidence="12">
    <location>
        <begin position="160"/>
        <end position="180"/>
    </location>
</feature>
<dbReference type="PROSITE" id="PS00154">
    <property type="entry name" value="ATPASE_E1_E2"/>
    <property type="match status" value="1"/>
</dbReference>
<dbReference type="PANTHER" id="PTHR43520">
    <property type="entry name" value="ATP7, ISOFORM B"/>
    <property type="match status" value="1"/>
</dbReference>
<keyword evidence="6 12" id="KW-0067">ATP-binding</keyword>
<dbReference type="PANTHER" id="PTHR43520:SF8">
    <property type="entry name" value="P-TYPE CU(+) TRANSPORTER"/>
    <property type="match status" value="1"/>
</dbReference>
<evidence type="ECO:0000256" key="9">
    <source>
        <dbReference type="ARBA" id="ARBA00023136"/>
    </source>
</evidence>
<feature type="transmembrane region" description="Helical" evidence="12">
    <location>
        <begin position="738"/>
        <end position="755"/>
    </location>
</feature>
<evidence type="ECO:0000256" key="5">
    <source>
        <dbReference type="ARBA" id="ARBA00022741"/>
    </source>
</evidence>
<keyword evidence="5 12" id="KW-0547">Nucleotide-binding</keyword>
<dbReference type="GO" id="GO:0055070">
    <property type="term" value="P:copper ion homeostasis"/>
    <property type="evidence" value="ECO:0007669"/>
    <property type="project" value="TreeGrafter"/>
</dbReference>
<dbReference type="NCBIfam" id="TIGR01494">
    <property type="entry name" value="ATPase_P-type"/>
    <property type="match status" value="1"/>
</dbReference>
<evidence type="ECO:0000256" key="4">
    <source>
        <dbReference type="ARBA" id="ARBA00022723"/>
    </source>
</evidence>
<dbReference type="SUPFAM" id="SSF55008">
    <property type="entry name" value="HMA, heavy metal-associated domain"/>
    <property type="match status" value="2"/>
</dbReference>
<dbReference type="GO" id="GO:0005886">
    <property type="term" value="C:plasma membrane"/>
    <property type="evidence" value="ECO:0007669"/>
    <property type="project" value="UniProtKB-SubCell"/>
</dbReference>
<feature type="domain" description="HMA" evidence="13">
    <location>
        <begin position="3"/>
        <end position="68"/>
    </location>
</feature>